<comment type="similarity">
    <text evidence="1">Belongs to the pyrroline-5-carboxylate reductase family.</text>
</comment>
<proteinExistence type="inferred from homology"/>
<dbReference type="Gene3D" id="1.10.3730.10">
    <property type="entry name" value="ProC C-terminal domain-like"/>
    <property type="match status" value="1"/>
</dbReference>
<dbReference type="PANTHER" id="PTHR11645">
    <property type="entry name" value="PYRROLINE-5-CARBOXYLATE REDUCTASE"/>
    <property type="match status" value="1"/>
</dbReference>
<dbReference type="SUPFAM" id="SSF51735">
    <property type="entry name" value="NAD(P)-binding Rossmann-fold domains"/>
    <property type="match status" value="1"/>
</dbReference>
<dbReference type="AlphaFoldDB" id="A0A318PB38"/>
<dbReference type="InterPro" id="IPR028939">
    <property type="entry name" value="P5C_Rdtase_cat_N"/>
</dbReference>
<evidence type="ECO:0000259" key="2">
    <source>
        <dbReference type="Pfam" id="PF03807"/>
    </source>
</evidence>
<accession>A0A318PB38</accession>
<sequence>MKRMGILDVDELTEKLVRGMFLAVPEAQVFLVSGNNERVRKLERELPCWTLDHYQDVVDEADVIITGVGRHALNEIASQVQLRSSQTLVSLVPGMGSQSLRDLFRHADCVRLMLTFAAEINKSSVILTAADEEIQDLFSRLGQLTVLPNESDFDLATVSLCMNGWFYFFAEGLQCWLAEKGMAVEVARRLVLGGLKDCAEYAGHNASIALGELGNDMASSEHLTLQGLEVLAQMQALNPWRAASETVLSAVRKTTPPQ</sequence>
<name>A0A318PB38_SERPL</name>
<reference evidence="3 4" key="1">
    <citation type="submission" date="2017-11" db="EMBL/GenBank/DDBJ databases">
        <title>Genome sequence of the oocydin A producing rhizobacterium Serratia plymuthica 4Rx5.</title>
        <authorList>
            <person name="Matilla M.A."/>
            <person name="Udaondo Z."/>
            <person name="Salmond G.P.C."/>
        </authorList>
    </citation>
    <scope>NUCLEOTIDE SEQUENCE [LARGE SCALE GENOMIC DNA]</scope>
    <source>
        <strain evidence="3 4">4Rx5</strain>
    </source>
</reference>
<dbReference type="Proteomes" id="UP000248196">
    <property type="component" value="Unassembled WGS sequence"/>
</dbReference>
<evidence type="ECO:0000256" key="1">
    <source>
        <dbReference type="ARBA" id="ARBA00005525"/>
    </source>
</evidence>
<organism evidence="3 4">
    <name type="scientific">Serratia plymuthica</name>
    <dbReference type="NCBI Taxonomy" id="82996"/>
    <lineage>
        <taxon>Bacteria</taxon>
        <taxon>Pseudomonadati</taxon>
        <taxon>Pseudomonadota</taxon>
        <taxon>Gammaproteobacteria</taxon>
        <taxon>Enterobacterales</taxon>
        <taxon>Yersiniaceae</taxon>
        <taxon>Serratia</taxon>
    </lineage>
</organism>
<evidence type="ECO:0000313" key="4">
    <source>
        <dbReference type="Proteomes" id="UP000248196"/>
    </source>
</evidence>
<dbReference type="GO" id="GO:0055129">
    <property type="term" value="P:L-proline biosynthetic process"/>
    <property type="evidence" value="ECO:0007669"/>
    <property type="project" value="TreeGrafter"/>
</dbReference>
<dbReference type="OrthoDB" id="8418678at2"/>
<comment type="caution">
    <text evidence="3">The sequence shown here is derived from an EMBL/GenBank/DDBJ whole genome shotgun (WGS) entry which is preliminary data.</text>
</comment>
<gene>
    <name evidence="3" type="ORF">CT690_06255</name>
</gene>
<dbReference type="Gene3D" id="3.40.50.720">
    <property type="entry name" value="NAD(P)-binding Rossmann-like Domain"/>
    <property type="match status" value="1"/>
</dbReference>
<dbReference type="PANTHER" id="PTHR11645:SF49">
    <property type="entry name" value="PYRROLINE-5-CARBOXYLATE REDUCTASE 1"/>
    <property type="match status" value="1"/>
</dbReference>
<dbReference type="Pfam" id="PF03807">
    <property type="entry name" value="F420_oxidored"/>
    <property type="match status" value="1"/>
</dbReference>
<protein>
    <submittedName>
        <fullName evidence="3">Pyrroline-5-carboxylate reductase</fullName>
    </submittedName>
</protein>
<dbReference type="EMBL" id="PESE01000001">
    <property type="protein sequence ID" value="PYD40876.1"/>
    <property type="molecule type" value="Genomic_DNA"/>
</dbReference>
<dbReference type="InterPro" id="IPR036291">
    <property type="entry name" value="NAD(P)-bd_dom_sf"/>
</dbReference>
<evidence type="ECO:0000313" key="3">
    <source>
        <dbReference type="EMBL" id="PYD40876.1"/>
    </source>
</evidence>
<dbReference type="RefSeq" id="WP_004946953.1">
    <property type="nucleotide sequence ID" value="NZ_PESE01000001.1"/>
</dbReference>
<dbReference type="GO" id="GO:0004735">
    <property type="term" value="F:pyrroline-5-carboxylate reductase activity"/>
    <property type="evidence" value="ECO:0007669"/>
    <property type="project" value="TreeGrafter"/>
</dbReference>
<feature type="domain" description="Pyrroline-5-carboxylate reductase catalytic N-terminal" evidence="2">
    <location>
        <begin position="24"/>
        <end position="92"/>
    </location>
</feature>